<reference evidence="1 2" key="1">
    <citation type="journal article" date="2024" name="J Genomics">
        <title>Draft genome sequencing and assembly of Favolaschia claudopus CIRM-BRFM 2984 isolated from oak limbs.</title>
        <authorList>
            <person name="Navarro D."/>
            <person name="Drula E."/>
            <person name="Chaduli D."/>
            <person name="Cazenave R."/>
            <person name="Ahrendt S."/>
            <person name="Wang J."/>
            <person name="Lipzen A."/>
            <person name="Daum C."/>
            <person name="Barry K."/>
            <person name="Grigoriev I.V."/>
            <person name="Favel A."/>
            <person name="Rosso M.N."/>
            <person name="Martin F."/>
        </authorList>
    </citation>
    <scope>NUCLEOTIDE SEQUENCE [LARGE SCALE GENOMIC DNA]</scope>
    <source>
        <strain evidence="1 2">CIRM-BRFM 2984</strain>
    </source>
</reference>
<keyword evidence="2" id="KW-1185">Reference proteome</keyword>
<dbReference type="Proteomes" id="UP001362999">
    <property type="component" value="Unassembled WGS sequence"/>
</dbReference>
<sequence length="52" mass="5588">NGHSGLYLDESLFNGSFASCPTFDNAPLCSGSCTGRQRPCNFECVTLEVWGV</sequence>
<evidence type="ECO:0000313" key="2">
    <source>
        <dbReference type="Proteomes" id="UP001362999"/>
    </source>
</evidence>
<name>A0AAW0BA39_9AGAR</name>
<comment type="caution">
    <text evidence="1">The sequence shown here is derived from an EMBL/GenBank/DDBJ whole genome shotgun (WGS) entry which is preliminary data.</text>
</comment>
<evidence type="ECO:0000313" key="1">
    <source>
        <dbReference type="EMBL" id="KAK7022428.1"/>
    </source>
</evidence>
<accession>A0AAW0BA39</accession>
<feature type="non-terminal residue" evidence="1">
    <location>
        <position position="1"/>
    </location>
</feature>
<protein>
    <recommendedName>
        <fullName evidence="3">TLDc domain-containing protein</fullName>
    </recommendedName>
</protein>
<evidence type="ECO:0008006" key="3">
    <source>
        <dbReference type="Google" id="ProtNLM"/>
    </source>
</evidence>
<proteinExistence type="predicted"/>
<gene>
    <name evidence="1" type="ORF">R3P38DRAFT_2420106</name>
</gene>
<dbReference type="AlphaFoldDB" id="A0AAW0BA39"/>
<feature type="non-terminal residue" evidence="1">
    <location>
        <position position="52"/>
    </location>
</feature>
<dbReference type="EMBL" id="JAWWNJ010000037">
    <property type="protein sequence ID" value="KAK7022428.1"/>
    <property type="molecule type" value="Genomic_DNA"/>
</dbReference>
<organism evidence="1 2">
    <name type="scientific">Favolaschia claudopus</name>
    <dbReference type="NCBI Taxonomy" id="2862362"/>
    <lineage>
        <taxon>Eukaryota</taxon>
        <taxon>Fungi</taxon>
        <taxon>Dikarya</taxon>
        <taxon>Basidiomycota</taxon>
        <taxon>Agaricomycotina</taxon>
        <taxon>Agaricomycetes</taxon>
        <taxon>Agaricomycetidae</taxon>
        <taxon>Agaricales</taxon>
        <taxon>Marasmiineae</taxon>
        <taxon>Mycenaceae</taxon>
        <taxon>Favolaschia</taxon>
    </lineage>
</organism>